<name>A0AAN8IP83_9EURO</name>
<dbReference type="EMBL" id="JAKLMC020000008">
    <property type="protein sequence ID" value="KAK5954847.1"/>
    <property type="molecule type" value="Genomic_DNA"/>
</dbReference>
<keyword evidence="3 7" id="KW-0240">DNA-directed RNA polymerase</keyword>
<evidence type="ECO:0000313" key="7">
    <source>
        <dbReference type="EMBL" id="KAK5954847.1"/>
    </source>
</evidence>
<reference evidence="7 8" key="1">
    <citation type="submission" date="2022-12" db="EMBL/GenBank/DDBJ databases">
        <title>Genomic features and morphological characterization of a novel Knufia sp. strain isolated from spacecraft assembly facility.</title>
        <authorList>
            <person name="Teixeira M."/>
            <person name="Chander A.M."/>
            <person name="Stajich J.E."/>
            <person name="Venkateswaran K."/>
        </authorList>
    </citation>
    <scope>NUCLEOTIDE SEQUENCE [LARGE SCALE GENOMIC DNA]</scope>
    <source>
        <strain evidence="7 8">FJI-L2-BK-P2</strain>
    </source>
</reference>
<accession>A0AAN8IP83</accession>
<evidence type="ECO:0000256" key="1">
    <source>
        <dbReference type="ARBA" id="ARBA00004604"/>
    </source>
</evidence>
<feature type="region of interest" description="Disordered" evidence="6">
    <location>
        <begin position="186"/>
        <end position="211"/>
    </location>
</feature>
<dbReference type="AlphaFoldDB" id="A0AAN8IP83"/>
<organism evidence="7 8">
    <name type="scientific">Knufia fluminis</name>
    <dbReference type="NCBI Taxonomy" id="191047"/>
    <lineage>
        <taxon>Eukaryota</taxon>
        <taxon>Fungi</taxon>
        <taxon>Dikarya</taxon>
        <taxon>Ascomycota</taxon>
        <taxon>Pezizomycotina</taxon>
        <taxon>Eurotiomycetes</taxon>
        <taxon>Chaetothyriomycetidae</taxon>
        <taxon>Chaetothyriales</taxon>
        <taxon>Trichomeriaceae</taxon>
        <taxon>Knufia</taxon>
    </lineage>
</organism>
<protein>
    <submittedName>
        <fullName evidence="7">DNA-directed RNA polymerase I subunit rpa49</fullName>
    </submittedName>
</protein>
<dbReference type="Proteomes" id="UP001316803">
    <property type="component" value="Unassembled WGS sequence"/>
</dbReference>
<evidence type="ECO:0000256" key="6">
    <source>
        <dbReference type="SAM" id="MobiDB-lite"/>
    </source>
</evidence>
<evidence type="ECO:0000256" key="3">
    <source>
        <dbReference type="ARBA" id="ARBA00022478"/>
    </source>
</evidence>
<comment type="similarity">
    <text evidence="2">Belongs to the eukaryotic RPA49/POLR1E RNA polymerase subunit family.</text>
</comment>
<keyword evidence="8" id="KW-1185">Reference proteome</keyword>
<dbReference type="GO" id="GO:0003677">
    <property type="term" value="F:DNA binding"/>
    <property type="evidence" value="ECO:0007669"/>
    <property type="project" value="InterPro"/>
</dbReference>
<dbReference type="GO" id="GO:0005730">
    <property type="term" value="C:nucleolus"/>
    <property type="evidence" value="ECO:0007669"/>
    <property type="project" value="UniProtKB-SubCell"/>
</dbReference>
<keyword evidence="4" id="KW-0804">Transcription</keyword>
<evidence type="ECO:0000256" key="5">
    <source>
        <dbReference type="ARBA" id="ARBA00023242"/>
    </source>
</evidence>
<keyword evidence="5" id="KW-0539">Nucleus</keyword>
<comment type="subcellular location">
    <subcellularLocation>
        <location evidence="1">Nucleus</location>
        <location evidence="1">Nucleolus</location>
    </subcellularLocation>
</comment>
<feature type="region of interest" description="Disordered" evidence="6">
    <location>
        <begin position="1"/>
        <end position="30"/>
    </location>
</feature>
<comment type="caution">
    <text evidence="7">The sequence shown here is derived from an EMBL/GenBank/DDBJ whole genome shotgun (WGS) entry which is preliminary data.</text>
</comment>
<dbReference type="PANTHER" id="PTHR14440">
    <property type="entry name" value="DNA-DIRECTED RNA POLYMERASE I SUBUNIT RPA49"/>
    <property type="match status" value="1"/>
</dbReference>
<proteinExistence type="inferred from homology"/>
<dbReference type="GO" id="GO:0000428">
    <property type="term" value="C:DNA-directed RNA polymerase complex"/>
    <property type="evidence" value="ECO:0007669"/>
    <property type="project" value="UniProtKB-KW"/>
</dbReference>
<dbReference type="Pfam" id="PF06870">
    <property type="entry name" value="RNA_pol_I_A49"/>
    <property type="match status" value="1"/>
</dbReference>
<evidence type="ECO:0000256" key="4">
    <source>
        <dbReference type="ARBA" id="ARBA00023163"/>
    </source>
</evidence>
<sequence>MSEKKRKASSALESRPKKKQQTTSAASVEHVQSADVLKPIIANTPGASFPDVKFQSFSKKTQDGPQLLIHSSDHPTIDYTAIEGTESNEAHLKHYVGVYDPASNKLKITEAKRLTVRGAIRQRPKLDESDDEDTQNFLAAQGTRAALTEAFGSKKSKKAVQSMAENRQLGQGVEGATIADAITSHMADDEEEEPETATATARSNKPLPKANLTTDDIEEVYSISSLIQPSPASRTLQSMPLEPWKARLKIGKEVGGLRSRYVANRVSYIGKPLLESNDPKYVQQMQLLRYIEMLVEIAQFTAKQNRKHKMKFVDEWPDHTLTPGISPSIVKQIVNHFFPENIPSERSMTLLRTTIFALTLHILPPSGKTGGGQMVAEPTDIQLDLAMEIPEVRKLYHELGCKVAGATDKDLVAWGYQKLVEKKKKKTDDGKVLPKHMFAVLRFPLNFPKIGGQRRAKR</sequence>
<evidence type="ECO:0000313" key="8">
    <source>
        <dbReference type="Proteomes" id="UP001316803"/>
    </source>
</evidence>
<gene>
    <name evidence="7" type="primary">RPA49</name>
    <name evidence="7" type="ORF">OHC33_004573</name>
</gene>
<evidence type="ECO:0000256" key="2">
    <source>
        <dbReference type="ARBA" id="ARBA00009430"/>
    </source>
</evidence>
<dbReference type="GO" id="GO:0006351">
    <property type="term" value="P:DNA-templated transcription"/>
    <property type="evidence" value="ECO:0007669"/>
    <property type="project" value="InterPro"/>
</dbReference>
<dbReference type="InterPro" id="IPR009668">
    <property type="entry name" value="RNA_pol-assoc_fac_A49-like"/>
</dbReference>